<reference evidence="14" key="1">
    <citation type="submission" date="2025-08" db="UniProtKB">
        <authorList>
            <consortium name="RefSeq"/>
        </authorList>
    </citation>
    <scope>IDENTIFICATION</scope>
    <source>
        <tissue evidence="14">Whole insect</tissue>
    </source>
</reference>
<feature type="domain" description="PDZ" evidence="13">
    <location>
        <begin position="54"/>
        <end position="131"/>
    </location>
</feature>
<dbReference type="Gene3D" id="2.30.29.30">
    <property type="entry name" value="Pleckstrin-homology domain (PH domain)/Phosphotyrosine-binding domain (PTB)"/>
    <property type="match status" value="1"/>
</dbReference>
<keyword evidence="3" id="KW-0343">GTPase activation</keyword>
<feature type="region of interest" description="Disordered" evidence="10">
    <location>
        <begin position="803"/>
        <end position="863"/>
    </location>
</feature>
<dbReference type="SMART" id="SM00325">
    <property type="entry name" value="RhoGEF"/>
    <property type="match status" value="1"/>
</dbReference>
<dbReference type="SUPFAM" id="SSF50156">
    <property type="entry name" value="PDZ domain-like"/>
    <property type="match status" value="1"/>
</dbReference>
<feature type="compositionally biased region" description="Polar residues" evidence="10">
    <location>
        <begin position="1"/>
        <end position="17"/>
    </location>
</feature>
<dbReference type="InterPro" id="IPR001478">
    <property type="entry name" value="PDZ"/>
</dbReference>
<evidence type="ECO:0000256" key="9">
    <source>
        <dbReference type="SAM" id="Coils"/>
    </source>
</evidence>
<dbReference type="GO" id="GO:0005737">
    <property type="term" value="C:cytoplasm"/>
    <property type="evidence" value="ECO:0007669"/>
    <property type="project" value="UniProtKB-SubCell"/>
</dbReference>
<keyword evidence="8" id="KW-0472">Membrane</keyword>
<dbReference type="PANTHER" id="PTHR45872">
    <property type="entry name" value="RHO GUANINE NUCLEOTIDE EXCHANGE FACTOR 2, ISOFORM D"/>
    <property type="match status" value="1"/>
</dbReference>
<dbReference type="FunCoup" id="A0A6P7FAA7">
    <property type="interactions" value="263"/>
</dbReference>
<name>A0A6P7FAA7_DIAVI</name>
<keyword evidence="9" id="KW-0175">Coiled coil</keyword>
<dbReference type="InParanoid" id="A0A6P7FAA7"/>
<dbReference type="OrthoDB" id="2272012at2759"/>
<feature type="compositionally biased region" description="Basic and acidic residues" evidence="10">
    <location>
        <begin position="1417"/>
        <end position="1433"/>
    </location>
</feature>
<feature type="compositionally biased region" description="Basic and acidic residues" evidence="10">
    <location>
        <begin position="419"/>
        <end position="434"/>
    </location>
</feature>
<dbReference type="SMART" id="SM00109">
    <property type="entry name" value="C1"/>
    <property type="match status" value="1"/>
</dbReference>
<dbReference type="GO" id="GO:0046872">
    <property type="term" value="F:metal ion binding"/>
    <property type="evidence" value="ECO:0007669"/>
    <property type="project" value="UniProtKB-KW"/>
</dbReference>
<evidence type="ECO:0000256" key="10">
    <source>
        <dbReference type="SAM" id="MobiDB-lite"/>
    </source>
</evidence>
<feature type="region of interest" description="Disordered" evidence="10">
    <location>
        <begin position="1361"/>
        <end position="1446"/>
    </location>
</feature>
<dbReference type="InterPro" id="IPR036034">
    <property type="entry name" value="PDZ_sf"/>
</dbReference>
<evidence type="ECO:0000256" key="8">
    <source>
        <dbReference type="ARBA" id="ARBA00023136"/>
    </source>
</evidence>
<dbReference type="Gene3D" id="2.30.42.10">
    <property type="match status" value="1"/>
</dbReference>
<dbReference type="PROSITE" id="PS50106">
    <property type="entry name" value="PDZ"/>
    <property type="match status" value="1"/>
</dbReference>
<evidence type="ECO:0000259" key="12">
    <source>
        <dbReference type="PROSITE" id="PS50081"/>
    </source>
</evidence>
<dbReference type="GO" id="GO:0005085">
    <property type="term" value="F:guanyl-nucleotide exchange factor activity"/>
    <property type="evidence" value="ECO:0007669"/>
    <property type="project" value="InterPro"/>
</dbReference>
<feature type="domain" description="DH" evidence="11">
    <location>
        <begin position="1009"/>
        <end position="1207"/>
    </location>
</feature>
<feature type="domain" description="Phorbol-ester/DAG-type" evidence="12">
    <location>
        <begin position="716"/>
        <end position="766"/>
    </location>
</feature>
<evidence type="ECO:0000256" key="3">
    <source>
        <dbReference type="ARBA" id="ARBA00022468"/>
    </source>
</evidence>
<dbReference type="PROSITE" id="PS50010">
    <property type="entry name" value="DH_2"/>
    <property type="match status" value="1"/>
</dbReference>
<dbReference type="CDD" id="cd13329">
    <property type="entry name" value="PH_RhoGEF"/>
    <property type="match status" value="1"/>
</dbReference>
<feature type="region of interest" description="Disordered" evidence="10">
    <location>
        <begin position="296"/>
        <end position="337"/>
    </location>
</feature>
<dbReference type="KEGG" id="dvv:114328206"/>
<dbReference type="CDD" id="cd00160">
    <property type="entry name" value="RhoGEF"/>
    <property type="match status" value="1"/>
</dbReference>
<dbReference type="SUPFAM" id="SSF48097">
    <property type="entry name" value="Regulator of G-protein signaling, RGS"/>
    <property type="match status" value="1"/>
</dbReference>
<dbReference type="PROSITE" id="PS00479">
    <property type="entry name" value="ZF_DAG_PE_1"/>
    <property type="match status" value="1"/>
</dbReference>
<feature type="compositionally biased region" description="Polar residues" evidence="10">
    <location>
        <begin position="437"/>
        <end position="468"/>
    </location>
</feature>
<keyword evidence="5" id="KW-0597">Phosphoprotein</keyword>
<evidence type="ECO:0000256" key="6">
    <source>
        <dbReference type="ARBA" id="ARBA00022723"/>
    </source>
</evidence>
<evidence type="ECO:0000259" key="13">
    <source>
        <dbReference type="PROSITE" id="PS50106"/>
    </source>
</evidence>
<evidence type="ECO:0000313" key="14">
    <source>
        <dbReference type="RefSeq" id="XP_028132789.1"/>
    </source>
</evidence>
<sequence>MDNSSTPTDRNSPSLCMNGSMRRPSPSPGTPVSGGVGRPASLMDHAQSQQHVVRVVVNRDEKGYGMKVSGDNPVYVQSVKEGGAAEKAGLHAGDKIVKVNGVNVMQSTHTQVVALIKSSSQVVLTVQQRSNIQRNMGSPGHVRPVTTPTSSRITGPQPVDNEKQYQLQLEKEQYYKLMIEKEQHYIDLLRSQIASSTSPDEKKCQELLKTEKNLHTLRAMLQRNQSEQHSPSTESSSSPKKYTPTSPNGNSDTPPPLPKRNNPNIRQRASTDPNKRTLPYINGKVPLDVNFINNEINANTPKSPQRKTKPPVGPLVLSSSEKPPPLPPRSSHSAPVPLEDAVNSINKQMSYPLVATCATLVNDSPTHHRTKSSPETLSGLTTNEGHLKTSESLNDLNRQEDWETPPGTPPPPYPSPQATRREGIGGNDDHHFDESFTDSPDTSFRSNGTRVLANSSPIHAATPQTSQQPIMSMEDDEISDQEISQLEDHGHFKSLSRLWEHLPHLAVFMNYILSNSDPNGLMFYLLTDLYKEGNAKEMRKWAFEIHSCFLVPGAPLRLGNVDENIAREIDEVLTREFDKEEILRKIFWKARSRAKEELTKQLADFQQKRTAGLGTIYGPTDQALAEVYYDKTKEIKLYENLFLEKLDPYLEEIEKECYDTRRYYMAAALTTVLSRIFQIRPPAAHALDRCPTFVNKEKSFRTKFIGKYSRKLNIMGHQFVAQQYYTVIFCSNCQQILYGIGPQGYQCSACLINLHRHCVRQFEDSCPGPITKKDRSIMKLIGMRHDTNEHNRMKKNSQFLQMERDRRQAEENNSSFDLNEGAEVKQSHPVSRSGSDRRPDAVREEGIKQQESSKTESSHDVPNDRMEAANMVSSTILPAAGNHRKHNSNINRSESVKEQSEKRKQRRNISDPSHNTTTTVASSIFYSGDVDLERSTALSHTESGSSSNSSISCNGRLSESPSNSVDAVTQDSARRGTLDSDSDIDAESEQWQNLGYQEELKNLPPHEKKRHDVINELFHTESSHVRNLKVLYKIFYKKIQESHTLKPDELNLIFPNIKEILDIHTDFNKEMRKRRREDAIVREVGSLLANMFGERDGESLKKAAATFCERQQMALEFIKKRRERDSKFDAVLTECEKKRQCRRLPFQGILPTEMQRLTKYPLLIERLMHSVESNKDNDQALSQLEELANLKRAHQMSKEILNQVNEAAKLAHNKHRLEEIQKHLDTSGFERSEQPIAQEFRTLDLSKFRLILEGSMQLRRPNKPIVPVHILLLEEAVMILHRDSDRFLLKFFQSGLQAQPQPLSPIIKMNMLLTRANAVCKNALFLVNTSANNSQMYDLVVEDEIKREMWFKHFTDATESYNKRQGKSLDRQDPASDSETESVQDLPPAEDVSERAETVGGEESSSEPVSDLPSAETQEKEPDVAEGERKEDNVDATCSSPEMVAGGGIQSTKVSAEEWPLIQPSQVSVAVPPVHVAESMLTPLGMHNTHSALDCLCDIDTNNVQNEHDHAEQIRRKDAMVKQALEDKEGLVADMLSIPREHFEHIADMASMDPSNGRDPSERVLASIFQVNLLQKAVNDSLNITELDAMAAKGGKHQTCASQQEVIGETVTAPTVPTSLVREIASSLNSQLTTLLSEVKQIEEERDRLRKELHRVRERLHEEHNLHSPLPVDDDNITDCASEQSTCNDSLQIVSKSDCEEEEQ</sequence>
<evidence type="ECO:0000256" key="2">
    <source>
        <dbReference type="ARBA" id="ARBA00004496"/>
    </source>
</evidence>
<dbReference type="PROSITE" id="PS50081">
    <property type="entry name" value="ZF_DAG_PE_2"/>
    <property type="match status" value="1"/>
</dbReference>
<keyword evidence="6" id="KW-0479">Metal-binding</keyword>
<dbReference type="GO" id="GO:0007186">
    <property type="term" value="P:G protein-coupled receptor signaling pathway"/>
    <property type="evidence" value="ECO:0007669"/>
    <property type="project" value="TreeGrafter"/>
</dbReference>
<dbReference type="GO" id="GO:0005096">
    <property type="term" value="F:GTPase activator activity"/>
    <property type="evidence" value="ECO:0007669"/>
    <property type="project" value="UniProtKB-KW"/>
</dbReference>
<gene>
    <name evidence="14" type="primary">LOC114328206</name>
</gene>
<dbReference type="InterPro" id="IPR036305">
    <property type="entry name" value="RGS_sf"/>
</dbReference>
<feature type="region of interest" description="Disordered" evidence="10">
    <location>
        <begin position="363"/>
        <end position="468"/>
    </location>
</feature>
<dbReference type="Pfam" id="PF00595">
    <property type="entry name" value="PDZ"/>
    <property type="match status" value="1"/>
</dbReference>
<feature type="compositionally biased region" description="Polar residues" evidence="10">
    <location>
        <begin position="373"/>
        <end position="396"/>
    </location>
</feature>
<feature type="compositionally biased region" description="Polar residues" evidence="10">
    <location>
        <begin position="910"/>
        <end position="922"/>
    </location>
</feature>
<evidence type="ECO:0000256" key="4">
    <source>
        <dbReference type="ARBA" id="ARBA00022490"/>
    </source>
</evidence>
<feature type="compositionally biased region" description="Low complexity" evidence="10">
    <location>
        <begin position="230"/>
        <end position="247"/>
    </location>
</feature>
<dbReference type="Pfam" id="PF00621">
    <property type="entry name" value="RhoGEF"/>
    <property type="match status" value="1"/>
</dbReference>
<evidence type="ECO:0000256" key="1">
    <source>
        <dbReference type="ARBA" id="ARBA00004370"/>
    </source>
</evidence>
<dbReference type="InterPro" id="IPR000219">
    <property type="entry name" value="DH_dom"/>
</dbReference>
<dbReference type="SUPFAM" id="SSF57889">
    <property type="entry name" value="Cysteine-rich domain"/>
    <property type="match status" value="1"/>
</dbReference>
<feature type="region of interest" description="Disordered" evidence="10">
    <location>
        <begin position="223"/>
        <end position="281"/>
    </location>
</feature>
<dbReference type="InterPro" id="IPR011993">
    <property type="entry name" value="PH-like_dom_sf"/>
</dbReference>
<feature type="compositionally biased region" description="Polar residues" evidence="10">
    <location>
        <begin position="261"/>
        <end position="272"/>
    </location>
</feature>
<dbReference type="Pfam" id="PF09128">
    <property type="entry name" value="RGS-like"/>
    <property type="match status" value="1"/>
</dbReference>
<dbReference type="SUPFAM" id="SSF50729">
    <property type="entry name" value="PH domain-like"/>
    <property type="match status" value="1"/>
</dbReference>
<dbReference type="InterPro" id="IPR015212">
    <property type="entry name" value="RGS-like_dom"/>
</dbReference>
<dbReference type="InterPro" id="IPR002219">
    <property type="entry name" value="PKC_DAG/PE"/>
</dbReference>
<dbReference type="PANTHER" id="PTHR45872:SF2">
    <property type="entry name" value="RHO GUANINE NUCLEOTIDE EXCHANGE FACTOR 2, ISOFORM D"/>
    <property type="match status" value="1"/>
</dbReference>
<feature type="region of interest" description="Disordered" evidence="10">
    <location>
        <begin position="1"/>
        <end position="49"/>
    </location>
</feature>
<comment type="subcellular location">
    <subcellularLocation>
        <location evidence="2">Cytoplasm</location>
    </subcellularLocation>
    <subcellularLocation>
        <location evidence="1">Membrane</location>
    </subcellularLocation>
</comment>
<protein>
    <submittedName>
        <fullName evidence="14">Rho guanine nucleotide exchange factor 11 isoform X1</fullName>
    </submittedName>
</protein>
<dbReference type="GO" id="GO:0016020">
    <property type="term" value="C:membrane"/>
    <property type="evidence" value="ECO:0007669"/>
    <property type="project" value="UniProtKB-SubCell"/>
</dbReference>
<dbReference type="SUPFAM" id="SSF48065">
    <property type="entry name" value="DBL homology domain (DH-domain)"/>
    <property type="match status" value="1"/>
</dbReference>
<keyword evidence="4" id="KW-0963">Cytoplasm</keyword>
<dbReference type="Gene3D" id="3.30.60.20">
    <property type="match status" value="1"/>
</dbReference>
<dbReference type="Gene3D" id="1.10.167.10">
    <property type="entry name" value="Regulator of G-protein Signalling 4, domain 2"/>
    <property type="match status" value="1"/>
</dbReference>
<feature type="coiled-coil region" evidence="9">
    <location>
        <begin position="1625"/>
        <end position="1666"/>
    </location>
</feature>
<evidence type="ECO:0000256" key="5">
    <source>
        <dbReference type="ARBA" id="ARBA00022553"/>
    </source>
</evidence>
<feature type="region of interest" description="Disordered" evidence="10">
    <location>
        <begin position="134"/>
        <end position="160"/>
    </location>
</feature>
<accession>A0A6P7FAA7</accession>
<feature type="compositionally biased region" description="Polar residues" evidence="10">
    <location>
        <begin position="953"/>
        <end position="971"/>
    </location>
</feature>
<dbReference type="Pfam" id="PF17838">
    <property type="entry name" value="PH_16"/>
    <property type="match status" value="1"/>
</dbReference>
<evidence type="ECO:0000259" key="11">
    <source>
        <dbReference type="PROSITE" id="PS50010"/>
    </source>
</evidence>
<dbReference type="InterPro" id="IPR035899">
    <property type="entry name" value="DBL_dom_sf"/>
</dbReference>
<dbReference type="SMART" id="SM00228">
    <property type="entry name" value="PDZ"/>
    <property type="match status" value="1"/>
</dbReference>
<dbReference type="Pfam" id="PF00130">
    <property type="entry name" value="C1_1"/>
    <property type="match status" value="1"/>
</dbReference>
<dbReference type="Gene3D" id="1.20.900.10">
    <property type="entry name" value="Dbl homology (DH) domain"/>
    <property type="match status" value="1"/>
</dbReference>
<feature type="compositionally biased region" description="Low complexity" evidence="10">
    <location>
        <begin position="939"/>
        <end position="952"/>
    </location>
</feature>
<feature type="compositionally biased region" description="Pro residues" evidence="10">
    <location>
        <begin position="406"/>
        <end position="415"/>
    </location>
</feature>
<dbReference type="RefSeq" id="XP_028132789.1">
    <property type="nucleotide sequence ID" value="XM_028276988.1"/>
</dbReference>
<dbReference type="InterPro" id="IPR041020">
    <property type="entry name" value="PH_16"/>
</dbReference>
<dbReference type="GO" id="GO:0001664">
    <property type="term" value="F:G protein-coupled receptor binding"/>
    <property type="evidence" value="ECO:0007669"/>
    <property type="project" value="TreeGrafter"/>
</dbReference>
<feature type="compositionally biased region" description="Basic and acidic residues" evidence="10">
    <location>
        <begin position="834"/>
        <end position="863"/>
    </location>
</feature>
<feature type="region of interest" description="Disordered" evidence="10">
    <location>
        <begin position="878"/>
        <end position="922"/>
    </location>
</feature>
<evidence type="ECO:0000256" key="7">
    <source>
        <dbReference type="ARBA" id="ARBA00022833"/>
    </source>
</evidence>
<dbReference type="InterPro" id="IPR044926">
    <property type="entry name" value="RGS_subdomain_2"/>
</dbReference>
<feature type="region of interest" description="Disordered" evidence="10">
    <location>
        <begin position="936"/>
        <end position="984"/>
    </location>
</feature>
<proteinExistence type="predicted"/>
<keyword evidence="7" id="KW-0862">Zinc</keyword>
<dbReference type="InterPro" id="IPR046349">
    <property type="entry name" value="C1-like_sf"/>
</dbReference>
<organism evidence="14">
    <name type="scientific">Diabrotica virgifera virgifera</name>
    <name type="common">western corn rootworm</name>
    <dbReference type="NCBI Taxonomy" id="50390"/>
    <lineage>
        <taxon>Eukaryota</taxon>
        <taxon>Metazoa</taxon>
        <taxon>Ecdysozoa</taxon>
        <taxon>Arthropoda</taxon>
        <taxon>Hexapoda</taxon>
        <taxon>Insecta</taxon>
        <taxon>Pterygota</taxon>
        <taxon>Neoptera</taxon>
        <taxon>Endopterygota</taxon>
        <taxon>Coleoptera</taxon>
        <taxon>Polyphaga</taxon>
        <taxon>Cucujiformia</taxon>
        <taxon>Chrysomeloidea</taxon>
        <taxon>Chrysomelidae</taxon>
        <taxon>Galerucinae</taxon>
        <taxon>Diabroticina</taxon>
        <taxon>Diabroticites</taxon>
        <taxon>Diabrotica</taxon>
    </lineage>
</organism>